<gene>
    <name evidence="12" type="primary">murA</name>
    <name evidence="14" type="ORF">BSZ32_16970</name>
</gene>
<keyword evidence="4 12" id="KW-0132">Cell division</keyword>
<evidence type="ECO:0000256" key="8">
    <source>
        <dbReference type="ARBA" id="ARBA00023306"/>
    </source>
</evidence>
<dbReference type="GO" id="GO:0008360">
    <property type="term" value="P:regulation of cell shape"/>
    <property type="evidence" value="ECO:0007669"/>
    <property type="project" value="UniProtKB-KW"/>
</dbReference>
<keyword evidence="15" id="KW-1185">Reference proteome</keyword>
<dbReference type="NCBIfam" id="NF006873">
    <property type="entry name" value="PRK09369.1"/>
    <property type="match status" value="1"/>
</dbReference>
<name>A0A2S7U6K0_9BACT</name>
<keyword evidence="3 12" id="KW-0963">Cytoplasm</keyword>
<evidence type="ECO:0000256" key="10">
    <source>
        <dbReference type="ARBA" id="ARBA00038367"/>
    </source>
</evidence>
<organism evidence="14 15">
    <name type="scientific">Rubritalea profundi</name>
    <dbReference type="NCBI Taxonomy" id="1658618"/>
    <lineage>
        <taxon>Bacteria</taxon>
        <taxon>Pseudomonadati</taxon>
        <taxon>Verrucomicrobiota</taxon>
        <taxon>Verrucomicrobiia</taxon>
        <taxon>Verrucomicrobiales</taxon>
        <taxon>Rubritaleaceae</taxon>
        <taxon>Rubritalea</taxon>
    </lineage>
</organism>
<evidence type="ECO:0000256" key="11">
    <source>
        <dbReference type="ARBA" id="ARBA00047527"/>
    </source>
</evidence>
<dbReference type="Pfam" id="PF00275">
    <property type="entry name" value="EPSP_synthase"/>
    <property type="match status" value="1"/>
</dbReference>
<accession>A0A2S7U6K0</accession>
<dbReference type="InterPro" id="IPR001986">
    <property type="entry name" value="Enolpyruvate_Tfrase_dom"/>
</dbReference>
<dbReference type="SUPFAM" id="SSF55205">
    <property type="entry name" value="EPT/RTPC-like"/>
    <property type="match status" value="1"/>
</dbReference>
<dbReference type="GO" id="GO:0005737">
    <property type="term" value="C:cytoplasm"/>
    <property type="evidence" value="ECO:0007669"/>
    <property type="project" value="UniProtKB-SubCell"/>
</dbReference>
<comment type="caution">
    <text evidence="14">The sequence shown here is derived from an EMBL/GenBank/DDBJ whole genome shotgun (WGS) entry which is preliminary data.</text>
</comment>
<feature type="domain" description="Enolpyruvate transferase" evidence="13">
    <location>
        <begin position="7"/>
        <end position="412"/>
    </location>
</feature>
<feature type="binding site" evidence="12">
    <location>
        <begin position="120"/>
        <end position="124"/>
    </location>
    <ligand>
        <name>UDP-N-acetyl-alpha-D-glucosamine</name>
        <dbReference type="ChEBI" id="CHEBI:57705"/>
    </ligand>
</feature>
<dbReference type="Gene3D" id="3.65.10.10">
    <property type="entry name" value="Enolpyruvate transferase domain"/>
    <property type="match status" value="2"/>
</dbReference>
<proteinExistence type="inferred from homology"/>
<dbReference type="GO" id="GO:0071555">
    <property type="term" value="P:cell wall organization"/>
    <property type="evidence" value="ECO:0007669"/>
    <property type="project" value="UniProtKB-KW"/>
</dbReference>
<dbReference type="AlphaFoldDB" id="A0A2S7U6K0"/>
<keyword evidence="9 12" id="KW-0961">Cell wall biogenesis/degradation</keyword>
<dbReference type="GO" id="GO:0008760">
    <property type="term" value="F:UDP-N-acetylglucosamine 1-carboxyvinyltransferase activity"/>
    <property type="evidence" value="ECO:0007669"/>
    <property type="project" value="UniProtKB-UniRule"/>
</dbReference>
<dbReference type="GO" id="GO:0051301">
    <property type="term" value="P:cell division"/>
    <property type="evidence" value="ECO:0007669"/>
    <property type="project" value="UniProtKB-KW"/>
</dbReference>
<dbReference type="PANTHER" id="PTHR43783:SF1">
    <property type="entry name" value="UDP-N-ACETYLGLUCOSAMINE 1-CARBOXYVINYLTRANSFERASE"/>
    <property type="match status" value="1"/>
</dbReference>
<dbReference type="FunFam" id="3.65.10.10:FF:000001">
    <property type="entry name" value="UDP-N-acetylglucosamine 1-carboxyvinyltransferase"/>
    <property type="match status" value="1"/>
</dbReference>
<evidence type="ECO:0000256" key="6">
    <source>
        <dbReference type="ARBA" id="ARBA00022960"/>
    </source>
</evidence>
<dbReference type="InterPro" id="IPR013792">
    <property type="entry name" value="RNA3'P_cycl/enolpyr_Trfase_a/b"/>
</dbReference>
<keyword evidence="5 12" id="KW-0808">Transferase</keyword>
<dbReference type="InterPro" id="IPR005750">
    <property type="entry name" value="UDP_GlcNAc_COvinyl_MurA"/>
</dbReference>
<keyword evidence="8 12" id="KW-0131">Cell cycle</keyword>
<reference evidence="14 15" key="1">
    <citation type="submission" date="2016-12" db="EMBL/GenBank/DDBJ databases">
        <title>Study of bacterial adaptation to deep sea.</title>
        <authorList>
            <person name="Song J."/>
            <person name="Yoshizawa S."/>
            <person name="Kogure K."/>
        </authorList>
    </citation>
    <scope>NUCLEOTIDE SEQUENCE [LARGE SCALE GENOMIC DNA]</scope>
    <source>
        <strain evidence="14 15">SAORIC-165</strain>
    </source>
</reference>
<feature type="active site" description="Proton donor" evidence="12">
    <location>
        <position position="115"/>
    </location>
</feature>
<feature type="binding site" evidence="12">
    <location>
        <position position="311"/>
    </location>
    <ligand>
        <name>UDP-N-acetyl-alpha-D-glucosamine</name>
        <dbReference type="ChEBI" id="CHEBI:57705"/>
    </ligand>
</feature>
<keyword evidence="7 12" id="KW-0573">Peptidoglycan synthesis</keyword>
<dbReference type="GO" id="GO:0019277">
    <property type="term" value="P:UDP-N-acetylgalactosamine biosynthetic process"/>
    <property type="evidence" value="ECO:0007669"/>
    <property type="project" value="InterPro"/>
</dbReference>
<dbReference type="CDD" id="cd01555">
    <property type="entry name" value="UdpNAET"/>
    <property type="match status" value="1"/>
</dbReference>
<evidence type="ECO:0000313" key="15">
    <source>
        <dbReference type="Proteomes" id="UP000239907"/>
    </source>
</evidence>
<dbReference type="InterPro" id="IPR050068">
    <property type="entry name" value="MurA_subfamily"/>
</dbReference>
<comment type="similarity">
    <text evidence="10 12">Belongs to the EPSP synthase family. MurA subfamily.</text>
</comment>
<evidence type="ECO:0000256" key="3">
    <source>
        <dbReference type="ARBA" id="ARBA00022490"/>
    </source>
</evidence>
<dbReference type="PANTHER" id="PTHR43783">
    <property type="entry name" value="UDP-N-ACETYLGLUCOSAMINE 1-CARBOXYVINYLTRANSFERASE"/>
    <property type="match status" value="1"/>
</dbReference>
<dbReference type="OrthoDB" id="9803760at2"/>
<dbReference type="GO" id="GO:0009252">
    <property type="term" value="P:peptidoglycan biosynthetic process"/>
    <property type="evidence" value="ECO:0007669"/>
    <property type="project" value="UniProtKB-UniRule"/>
</dbReference>
<feature type="binding site" evidence="12">
    <location>
        <begin position="22"/>
        <end position="23"/>
    </location>
    <ligand>
        <name>phosphoenolpyruvate</name>
        <dbReference type="ChEBI" id="CHEBI:58702"/>
    </ligand>
</feature>
<evidence type="ECO:0000313" key="14">
    <source>
        <dbReference type="EMBL" id="PQJ30004.1"/>
    </source>
</evidence>
<evidence type="ECO:0000256" key="9">
    <source>
        <dbReference type="ARBA" id="ARBA00023316"/>
    </source>
</evidence>
<evidence type="ECO:0000256" key="7">
    <source>
        <dbReference type="ARBA" id="ARBA00022984"/>
    </source>
</evidence>
<evidence type="ECO:0000256" key="1">
    <source>
        <dbReference type="ARBA" id="ARBA00004496"/>
    </source>
</evidence>
<dbReference type="UniPathway" id="UPA00219"/>
<comment type="subcellular location">
    <subcellularLocation>
        <location evidence="1 12">Cytoplasm</location>
    </subcellularLocation>
</comment>
<evidence type="ECO:0000256" key="5">
    <source>
        <dbReference type="ARBA" id="ARBA00022679"/>
    </source>
</evidence>
<dbReference type="Proteomes" id="UP000239907">
    <property type="component" value="Unassembled WGS sequence"/>
</dbReference>
<evidence type="ECO:0000259" key="13">
    <source>
        <dbReference type="Pfam" id="PF00275"/>
    </source>
</evidence>
<keyword evidence="12" id="KW-0670">Pyruvate</keyword>
<comment type="catalytic activity">
    <reaction evidence="11 12">
        <text>phosphoenolpyruvate + UDP-N-acetyl-alpha-D-glucosamine = UDP-N-acetyl-3-O-(1-carboxyvinyl)-alpha-D-glucosamine + phosphate</text>
        <dbReference type="Rhea" id="RHEA:18681"/>
        <dbReference type="ChEBI" id="CHEBI:43474"/>
        <dbReference type="ChEBI" id="CHEBI:57705"/>
        <dbReference type="ChEBI" id="CHEBI:58702"/>
        <dbReference type="ChEBI" id="CHEBI:68483"/>
        <dbReference type="EC" id="2.5.1.7"/>
    </reaction>
</comment>
<dbReference type="HAMAP" id="MF_00111">
    <property type="entry name" value="MurA"/>
    <property type="match status" value="1"/>
</dbReference>
<evidence type="ECO:0000256" key="12">
    <source>
        <dbReference type="HAMAP-Rule" id="MF_00111"/>
    </source>
</evidence>
<dbReference type="EC" id="2.5.1.7" evidence="12"/>
<keyword evidence="6 12" id="KW-0133">Cell shape</keyword>
<dbReference type="InterPro" id="IPR036968">
    <property type="entry name" value="Enolpyruvate_Tfrase_sf"/>
</dbReference>
<comment type="function">
    <text evidence="12">Cell wall formation. Adds enolpyruvyl to UDP-N-acetylglucosamine.</text>
</comment>
<protein>
    <recommendedName>
        <fullName evidence="12">UDP-N-acetylglucosamine 1-carboxyvinyltransferase</fullName>
        <ecNumber evidence="12">2.5.1.7</ecNumber>
    </recommendedName>
    <alternativeName>
        <fullName evidence="12">Enoylpyruvate transferase</fullName>
    </alternativeName>
    <alternativeName>
        <fullName evidence="12">UDP-N-acetylglucosamine enolpyruvyl transferase</fullName>
        <shortName evidence="12">EPT</shortName>
    </alternativeName>
</protein>
<feature type="binding site" evidence="12">
    <location>
        <position position="333"/>
    </location>
    <ligand>
        <name>UDP-N-acetyl-alpha-D-glucosamine</name>
        <dbReference type="ChEBI" id="CHEBI:57705"/>
    </ligand>
</feature>
<feature type="modified residue" description="2-(S-cysteinyl)pyruvic acid O-phosphothioketal" evidence="12">
    <location>
        <position position="115"/>
    </location>
</feature>
<comment type="caution">
    <text evidence="12">Lacks conserved residue(s) required for the propagation of feature annotation.</text>
</comment>
<comment type="pathway">
    <text evidence="2 12">Cell wall biogenesis; peptidoglycan biosynthesis.</text>
</comment>
<dbReference type="NCBIfam" id="TIGR01072">
    <property type="entry name" value="murA"/>
    <property type="match status" value="1"/>
</dbReference>
<evidence type="ECO:0000256" key="2">
    <source>
        <dbReference type="ARBA" id="ARBA00004752"/>
    </source>
</evidence>
<sequence length="424" mass="44694">MDKLIVHGGRKLSGSVNISGAKNASLPILAAALLTDEDVIIRRVPDVSDTNYMIQILSALGAQVERSSGTVRISAKDITHDAPYELVRKMRASICVMGPLLARLGKARVSLPGGCVIGDRPVDLHLKGLRAIGTVIDMEGGNMDMTTPNGLIGAEVDLRGKQGPTVLGTDNLMMAAVLAKGTTVIESAAAEPEVVDLANFLIGMGAQIEGAGTRRITIEGVEKLHGVEHTIIPDRIEAGTFMVAGAMAAEKEGITLNRICREHLAPVAEKLIEAGHNVHFNEAGTTVTVSPGAHPTGAKIVTAPHPGFPTDMQAQFSSLFAVTKGISVIEDTIFPQRFMHCAEMGRMGANIKVDSGTAVIEGVESLSAAPVMASDLRASAALVLSALTAKGSTEINRVYHIDRGYEHIDEKLLTLGADVERVQE</sequence>
<dbReference type="EMBL" id="MQWA01000001">
    <property type="protein sequence ID" value="PQJ30004.1"/>
    <property type="molecule type" value="Genomic_DNA"/>
</dbReference>
<dbReference type="RefSeq" id="WP_105044522.1">
    <property type="nucleotide sequence ID" value="NZ_MQWA01000001.1"/>
</dbReference>
<evidence type="ECO:0000256" key="4">
    <source>
        <dbReference type="ARBA" id="ARBA00022618"/>
    </source>
</evidence>
<feature type="binding site" evidence="12">
    <location>
        <position position="91"/>
    </location>
    <ligand>
        <name>UDP-N-acetyl-alpha-D-glucosamine</name>
        <dbReference type="ChEBI" id="CHEBI:57705"/>
    </ligand>
</feature>